<evidence type="ECO:0000313" key="11">
    <source>
        <dbReference type="EMBL" id="GGF88663.1"/>
    </source>
</evidence>
<keyword evidence="3" id="KW-0479">Metal-binding</keyword>
<dbReference type="RefSeq" id="WP_117001167.1">
    <property type="nucleotide sequence ID" value="NZ_BMJS01000001.1"/>
</dbReference>
<evidence type="ECO:0000256" key="7">
    <source>
        <dbReference type="ARBA" id="ARBA00022840"/>
    </source>
</evidence>
<dbReference type="InterPro" id="IPR018317">
    <property type="entry name" value="QueC"/>
</dbReference>
<evidence type="ECO:0000313" key="12">
    <source>
        <dbReference type="Proteomes" id="UP000636949"/>
    </source>
</evidence>
<dbReference type="OrthoDB" id="9789567at2"/>
<reference evidence="11" key="2">
    <citation type="submission" date="2020-09" db="EMBL/GenBank/DDBJ databases">
        <authorList>
            <person name="Sun Q."/>
            <person name="Zhou Y."/>
        </authorList>
    </citation>
    <scope>NUCLEOTIDE SEQUENCE</scope>
    <source>
        <strain evidence="11">CGMCC 1.15758</strain>
    </source>
</reference>
<evidence type="ECO:0000256" key="2">
    <source>
        <dbReference type="ARBA" id="ARBA00022598"/>
    </source>
</evidence>
<evidence type="ECO:0000256" key="6">
    <source>
        <dbReference type="ARBA" id="ARBA00022833"/>
    </source>
</evidence>
<evidence type="ECO:0000256" key="4">
    <source>
        <dbReference type="ARBA" id="ARBA00022741"/>
    </source>
</evidence>
<dbReference type="EMBL" id="BMJS01000001">
    <property type="protein sequence ID" value="GGF88663.1"/>
    <property type="molecule type" value="Genomic_DNA"/>
</dbReference>
<sequence length="285" mass="31715">MSNEIKNNTKSIKSTKNKYAVLSLSGGMDSSSLMLRLLADGYEVTAISFDYGQKHKVELEKALSLTDYLKQQGLKVKHHTINIDGLSQLLHSALISGGEDVPTGHYHESNMRLTVVPNRNKIFSSIIQAAALSIAEAQNTDVIIAMGVHGGDHATYPDCRQLFRDKDYDAFIAGNWDAEKVTYYLPYINSSKTDVLRDGMRACEALGLKYEEVYEMTFTSYIPVEHDNTIYSDYQSASSIGRIEAFLNLGLQDPAAYADELGPVTWQTVKAHAEKTLAEFKKQEV</sequence>
<keyword evidence="4" id="KW-0547">Nucleotide-binding</keyword>
<dbReference type="GO" id="GO:0008616">
    <property type="term" value="P:tRNA queuosine(34) biosynthetic process"/>
    <property type="evidence" value="ECO:0007669"/>
    <property type="project" value="UniProtKB-KW"/>
</dbReference>
<comment type="pathway">
    <text evidence="1">Purine metabolism; 7-cyano-7-deazaguanine biosynthesis.</text>
</comment>
<name>A0A8J3E7T1_9GAMM</name>
<keyword evidence="6" id="KW-0862">Zinc</keyword>
<dbReference type="GO" id="GO:0005524">
    <property type="term" value="F:ATP binding"/>
    <property type="evidence" value="ECO:0007669"/>
    <property type="project" value="UniProtKB-KW"/>
</dbReference>
<dbReference type="Gene3D" id="3.40.50.620">
    <property type="entry name" value="HUPs"/>
    <property type="match status" value="1"/>
</dbReference>
<protein>
    <recommendedName>
        <fullName evidence="9">7-cyano-7-deazaguanine synthase</fullName>
        <ecNumber evidence="9">6.3.4.20</ecNumber>
    </recommendedName>
</protein>
<organism evidence="11 12">
    <name type="scientific">Cysteiniphilum litorale</name>
    <dbReference type="NCBI Taxonomy" id="2056700"/>
    <lineage>
        <taxon>Bacteria</taxon>
        <taxon>Pseudomonadati</taxon>
        <taxon>Pseudomonadota</taxon>
        <taxon>Gammaproteobacteria</taxon>
        <taxon>Thiotrichales</taxon>
        <taxon>Fastidiosibacteraceae</taxon>
        <taxon>Cysteiniphilum</taxon>
    </lineage>
</organism>
<evidence type="ECO:0000256" key="1">
    <source>
        <dbReference type="ARBA" id="ARBA00005061"/>
    </source>
</evidence>
<dbReference type="InterPro" id="IPR014729">
    <property type="entry name" value="Rossmann-like_a/b/a_fold"/>
</dbReference>
<proteinExistence type="inferred from homology"/>
<keyword evidence="2" id="KW-0436">Ligase</keyword>
<dbReference type="GO" id="GO:0016874">
    <property type="term" value="F:ligase activity"/>
    <property type="evidence" value="ECO:0007669"/>
    <property type="project" value="UniProtKB-KW"/>
</dbReference>
<accession>A0A8J3E7T1</accession>
<evidence type="ECO:0000256" key="10">
    <source>
        <dbReference type="ARBA" id="ARBA00047890"/>
    </source>
</evidence>
<dbReference type="PANTHER" id="PTHR42914">
    <property type="entry name" value="7-CYANO-7-DEAZAGUANINE SYNTHASE"/>
    <property type="match status" value="1"/>
</dbReference>
<comment type="catalytic activity">
    <reaction evidence="10">
        <text>7-carboxy-7-carbaguanine + NH4(+) + 2 ATP = 7-cyano-7-carbaguanine + 2 AMP + 2 diphosphate + 2 H(+)</text>
        <dbReference type="Rhea" id="RHEA:27982"/>
        <dbReference type="ChEBI" id="CHEBI:15378"/>
        <dbReference type="ChEBI" id="CHEBI:28938"/>
        <dbReference type="ChEBI" id="CHEBI:30616"/>
        <dbReference type="ChEBI" id="CHEBI:33019"/>
        <dbReference type="ChEBI" id="CHEBI:45075"/>
        <dbReference type="ChEBI" id="CHEBI:61036"/>
        <dbReference type="ChEBI" id="CHEBI:456215"/>
        <dbReference type="EC" id="6.3.4.20"/>
    </reaction>
</comment>
<evidence type="ECO:0000256" key="3">
    <source>
        <dbReference type="ARBA" id="ARBA00022723"/>
    </source>
</evidence>
<gene>
    <name evidence="11" type="primary">queC</name>
    <name evidence="11" type="ORF">GCM10010995_02340</name>
</gene>
<dbReference type="SUPFAM" id="SSF52402">
    <property type="entry name" value="Adenine nucleotide alpha hydrolases-like"/>
    <property type="match status" value="1"/>
</dbReference>
<dbReference type="AlphaFoldDB" id="A0A8J3E7T1"/>
<dbReference type="EC" id="6.3.4.20" evidence="9"/>
<comment type="similarity">
    <text evidence="8">Belongs to the QueC family.</text>
</comment>
<evidence type="ECO:0000256" key="8">
    <source>
        <dbReference type="ARBA" id="ARBA00037993"/>
    </source>
</evidence>
<dbReference type="GO" id="GO:0046872">
    <property type="term" value="F:metal ion binding"/>
    <property type="evidence" value="ECO:0007669"/>
    <property type="project" value="UniProtKB-KW"/>
</dbReference>
<keyword evidence="12" id="KW-1185">Reference proteome</keyword>
<dbReference type="Pfam" id="PF06508">
    <property type="entry name" value="QueC"/>
    <property type="match status" value="1"/>
</dbReference>
<keyword evidence="7" id="KW-0067">ATP-binding</keyword>
<evidence type="ECO:0000256" key="9">
    <source>
        <dbReference type="ARBA" id="ARBA00039149"/>
    </source>
</evidence>
<dbReference type="Proteomes" id="UP000636949">
    <property type="component" value="Unassembled WGS sequence"/>
</dbReference>
<reference evidence="11" key="1">
    <citation type="journal article" date="2014" name="Int. J. Syst. Evol. Microbiol.">
        <title>Complete genome sequence of Corynebacterium casei LMG S-19264T (=DSM 44701T), isolated from a smear-ripened cheese.</title>
        <authorList>
            <consortium name="US DOE Joint Genome Institute (JGI-PGF)"/>
            <person name="Walter F."/>
            <person name="Albersmeier A."/>
            <person name="Kalinowski J."/>
            <person name="Ruckert C."/>
        </authorList>
    </citation>
    <scope>NUCLEOTIDE SEQUENCE</scope>
    <source>
        <strain evidence="11">CGMCC 1.15758</strain>
    </source>
</reference>
<evidence type="ECO:0000256" key="5">
    <source>
        <dbReference type="ARBA" id="ARBA00022785"/>
    </source>
</evidence>
<comment type="caution">
    <text evidence="11">The sequence shown here is derived from an EMBL/GenBank/DDBJ whole genome shotgun (WGS) entry which is preliminary data.</text>
</comment>
<keyword evidence="5" id="KW-0671">Queuosine biosynthesis</keyword>
<dbReference type="PANTHER" id="PTHR42914:SF1">
    <property type="entry name" value="7-CYANO-7-DEAZAGUANINE SYNTHASE"/>
    <property type="match status" value="1"/>
</dbReference>